<name>A0A9X0DI73_9HELO</name>
<evidence type="ECO:0000313" key="1">
    <source>
        <dbReference type="EMBL" id="KAJ8063345.1"/>
    </source>
</evidence>
<gene>
    <name evidence="1" type="ORF">OCU04_008573</name>
</gene>
<dbReference type="Proteomes" id="UP001152300">
    <property type="component" value="Unassembled WGS sequence"/>
</dbReference>
<sequence length="130" mass="15302">MAMERKIESRNMVEEFLIRRPSFPWIARTGVKKRLVLLLGFISQISSNPISFMLNKANISYVWHVQAVECASLRETSRQIFNETCKKGRKKQGKERKFHLPCHAYSLFKSFTFHAYPNKPLFPHTETQLQ</sequence>
<keyword evidence="2" id="KW-1185">Reference proteome</keyword>
<evidence type="ECO:0000313" key="2">
    <source>
        <dbReference type="Proteomes" id="UP001152300"/>
    </source>
</evidence>
<dbReference type="AlphaFoldDB" id="A0A9X0DI73"/>
<proteinExistence type="predicted"/>
<dbReference type="EMBL" id="JAPEIS010000009">
    <property type="protein sequence ID" value="KAJ8063345.1"/>
    <property type="molecule type" value="Genomic_DNA"/>
</dbReference>
<protein>
    <submittedName>
        <fullName evidence="1">Uncharacterized protein</fullName>
    </submittedName>
</protein>
<comment type="caution">
    <text evidence="1">The sequence shown here is derived from an EMBL/GenBank/DDBJ whole genome shotgun (WGS) entry which is preliminary data.</text>
</comment>
<reference evidence="1" key="1">
    <citation type="submission" date="2022-11" db="EMBL/GenBank/DDBJ databases">
        <title>Genome Resource of Sclerotinia nivalis Strain SnTB1, a Plant Pathogen Isolated from American Ginseng.</title>
        <authorList>
            <person name="Fan S."/>
        </authorList>
    </citation>
    <scope>NUCLEOTIDE SEQUENCE</scope>
    <source>
        <strain evidence="1">SnTB1</strain>
    </source>
</reference>
<accession>A0A9X0DI73</accession>
<organism evidence="1 2">
    <name type="scientific">Sclerotinia nivalis</name>
    <dbReference type="NCBI Taxonomy" id="352851"/>
    <lineage>
        <taxon>Eukaryota</taxon>
        <taxon>Fungi</taxon>
        <taxon>Dikarya</taxon>
        <taxon>Ascomycota</taxon>
        <taxon>Pezizomycotina</taxon>
        <taxon>Leotiomycetes</taxon>
        <taxon>Helotiales</taxon>
        <taxon>Sclerotiniaceae</taxon>
        <taxon>Sclerotinia</taxon>
    </lineage>
</organism>